<keyword evidence="4 8" id="KW-1133">Transmembrane helix</keyword>
<evidence type="ECO:0000259" key="11">
    <source>
        <dbReference type="PROSITE" id="PS51371"/>
    </source>
</evidence>
<name>A0AAQ3L9T1_9BACT</name>
<dbReference type="InterPro" id="IPR044751">
    <property type="entry name" value="Ion_transp-like_CBS"/>
</dbReference>
<evidence type="ECO:0000256" key="5">
    <source>
        <dbReference type="ARBA" id="ARBA00023122"/>
    </source>
</evidence>
<protein>
    <submittedName>
        <fullName evidence="13">Hemolysin family protein</fullName>
    </submittedName>
</protein>
<evidence type="ECO:0000256" key="4">
    <source>
        <dbReference type="ARBA" id="ARBA00022989"/>
    </source>
</evidence>
<dbReference type="SMART" id="SM00116">
    <property type="entry name" value="CBS"/>
    <property type="match status" value="2"/>
</dbReference>
<dbReference type="InterPro" id="IPR000644">
    <property type="entry name" value="CBS_dom"/>
</dbReference>
<dbReference type="PROSITE" id="PS51846">
    <property type="entry name" value="CNNM"/>
    <property type="match status" value="1"/>
</dbReference>
<evidence type="ECO:0000259" key="12">
    <source>
        <dbReference type="PROSITE" id="PS51846"/>
    </source>
</evidence>
<feature type="domain" description="CNNM transmembrane" evidence="12">
    <location>
        <begin position="1"/>
        <end position="179"/>
    </location>
</feature>
<sequence length="364" mass="40060">MTALIIAVLFTLGVSAFCSLLEAMILSTSTTDIEGLKKSHSKRGIMLERFREDIEETSSAILGLNTVANTAGASVSGALAIHSFGQENMILFSTFLVLAILILSEVIPKNIGVLYRAQLLPWMIYPLHAVRTIMLPISFLCSKIVLLVAGKRQTDEVSDQEIILLAEKGEKEGNISKDESSIISGALSLDEVRVEDLMTPRTVVLAFQKDATIGEVFAEHSNIPFARLPVFNENMDDIVGMVRRRDLLKAKAEDRDQITVDELKRGIIFVPEQTSVANALKQFLKEHQQLAAVVDEFGSVVGVVTMEDVIEQIIGQEIWETDDPAVDMREFARQKQLEEQASTAKQKIASSIKQSIHPEPQGGA</sequence>
<evidence type="ECO:0000256" key="10">
    <source>
        <dbReference type="SAM" id="Phobius"/>
    </source>
</evidence>
<keyword evidence="2 8" id="KW-0812">Transmembrane</keyword>
<dbReference type="Gene3D" id="3.10.580.10">
    <property type="entry name" value="CBS-domain"/>
    <property type="match status" value="1"/>
</dbReference>
<dbReference type="Pfam" id="PF01595">
    <property type="entry name" value="CNNM"/>
    <property type="match status" value="1"/>
</dbReference>
<keyword evidence="6 8" id="KW-0472">Membrane</keyword>
<dbReference type="PANTHER" id="PTHR22777">
    <property type="entry name" value="HEMOLYSIN-RELATED"/>
    <property type="match status" value="1"/>
</dbReference>
<proteinExistence type="predicted"/>
<dbReference type="GO" id="GO:0005886">
    <property type="term" value="C:plasma membrane"/>
    <property type="evidence" value="ECO:0007669"/>
    <property type="project" value="TreeGrafter"/>
</dbReference>
<keyword evidence="5 7" id="KW-0129">CBS domain</keyword>
<keyword evidence="14" id="KW-1185">Reference proteome</keyword>
<dbReference type="SUPFAM" id="SSF54631">
    <property type="entry name" value="CBS-domain pair"/>
    <property type="match status" value="1"/>
</dbReference>
<feature type="compositionally biased region" description="Polar residues" evidence="9">
    <location>
        <begin position="340"/>
        <end position="354"/>
    </location>
</feature>
<feature type="domain" description="CBS" evidence="11">
    <location>
        <begin position="198"/>
        <end position="257"/>
    </location>
</feature>
<comment type="subcellular location">
    <subcellularLocation>
        <location evidence="1">Membrane</location>
        <topology evidence="1">Multi-pass membrane protein</topology>
    </subcellularLocation>
</comment>
<evidence type="ECO:0000313" key="14">
    <source>
        <dbReference type="Proteomes" id="UP001304300"/>
    </source>
</evidence>
<reference evidence="13 14" key="1">
    <citation type="submission" date="2023-10" db="EMBL/GenBank/DDBJ databases">
        <title>Rubellicoccus peritrichatus gen. nov., sp. nov., isolated from an algae of coral reef tank.</title>
        <authorList>
            <person name="Luo J."/>
        </authorList>
    </citation>
    <scope>NUCLEOTIDE SEQUENCE [LARGE SCALE GENOMIC DNA]</scope>
    <source>
        <strain evidence="13 14">CR14</strain>
    </source>
</reference>
<evidence type="ECO:0000256" key="1">
    <source>
        <dbReference type="ARBA" id="ARBA00004141"/>
    </source>
</evidence>
<gene>
    <name evidence="13" type="ORF">RZN69_01450</name>
</gene>
<feature type="region of interest" description="Disordered" evidence="9">
    <location>
        <begin position="340"/>
        <end position="364"/>
    </location>
</feature>
<feature type="domain" description="CBS" evidence="11">
    <location>
        <begin position="263"/>
        <end position="321"/>
    </location>
</feature>
<feature type="transmembrane region" description="Helical" evidence="10">
    <location>
        <begin position="89"/>
        <end position="108"/>
    </location>
</feature>
<organism evidence="13 14">
    <name type="scientific">Rubellicoccus peritrichatus</name>
    <dbReference type="NCBI Taxonomy" id="3080537"/>
    <lineage>
        <taxon>Bacteria</taxon>
        <taxon>Pseudomonadati</taxon>
        <taxon>Verrucomicrobiota</taxon>
        <taxon>Opitutia</taxon>
        <taxon>Puniceicoccales</taxon>
        <taxon>Cerasicoccaceae</taxon>
        <taxon>Rubellicoccus</taxon>
    </lineage>
</organism>
<evidence type="ECO:0000256" key="3">
    <source>
        <dbReference type="ARBA" id="ARBA00022737"/>
    </source>
</evidence>
<dbReference type="PROSITE" id="PS51371">
    <property type="entry name" value="CBS"/>
    <property type="match status" value="2"/>
</dbReference>
<feature type="transmembrane region" description="Helical" evidence="10">
    <location>
        <begin position="129"/>
        <end position="150"/>
    </location>
</feature>
<evidence type="ECO:0000313" key="13">
    <source>
        <dbReference type="EMBL" id="WOO41736.1"/>
    </source>
</evidence>
<keyword evidence="3" id="KW-0677">Repeat</keyword>
<dbReference type="InterPro" id="IPR002550">
    <property type="entry name" value="CNNM"/>
</dbReference>
<dbReference type="CDD" id="cd04590">
    <property type="entry name" value="CBS_pair_CorC_HlyC_assoc"/>
    <property type="match status" value="1"/>
</dbReference>
<dbReference type="EMBL" id="CP136920">
    <property type="protein sequence ID" value="WOO41736.1"/>
    <property type="molecule type" value="Genomic_DNA"/>
</dbReference>
<evidence type="ECO:0000256" key="6">
    <source>
        <dbReference type="ARBA" id="ARBA00023136"/>
    </source>
</evidence>
<dbReference type="InterPro" id="IPR046342">
    <property type="entry name" value="CBS_dom_sf"/>
</dbReference>
<evidence type="ECO:0000256" key="7">
    <source>
        <dbReference type="PROSITE-ProRule" id="PRU00703"/>
    </source>
</evidence>
<evidence type="ECO:0000256" key="2">
    <source>
        <dbReference type="ARBA" id="ARBA00022692"/>
    </source>
</evidence>
<dbReference type="AlphaFoldDB" id="A0AAQ3L9T1"/>
<dbReference type="RefSeq" id="WP_317834220.1">
    <property type="nucleotide sequence ID" value="NZ_CP136920.1"/>
</dbReference>
<accession>A0AAQ3L9T1</accession>
<evidence type="ECO:0000256" key="9">
    <source>
        <dbReference type="SAM" id="MobiDB-lite"/>
    </source>
</evidence>
<dbReference type="Pfam" id="PF00571">
    <property type="entry name" value="CBS"/>
    <property type="match status" value="2"/>
</dbReference>
<dbReference type="KEGG" id="puo:RZN69_01450"/>
<dbReference type="PANTHER" id="PTHR22777:SF4">
    <property type="entry name" value="UPF0053 PROTEIN SLL1254"/>
    <property type="match status" value="1"/>
</dbReference>
<dbReference type="Proteomes" id="UP001304300">
    <property type="component" value="Chromosome"/>
</dbReference>
<evidence type="ECO:0000256" key="8">
    <source>
        <dbReference type="PROSITE-ProRule" id="PRU01193"/>
    </source>
</evidence>